<keyword evidence="6" id="KW-0808">Transferase</keyword>
<dbReference type="AlphaFoldDB" id="A0A9P6G0S5"/>
<keyword evidence="5" id="KW-0637">Prenyltransferase</keyword>
<keyword evidence="7" id="KW-0677">Repeat</keyword>
<dbReference type="GO" id="GO:0004662">
    <property type="term" value="F:CAAX-protein geranylgeranyltransferase activity"/>
    <property type="evidence" value="ECO:0007669"/>
    <property type="project" value="UniProtKB-EC"/>
</dbReference>
<evidence type="ECO:0000256" key="13">
    <source>
        <dbReference type="ARBA" id="ARBA00043219"/>
    </source>
</evidence>
<evidence type="ECO:0000256" key="1">
    <source>
        <dbReference type="ARBA" id="ARBA00001946"/>
    </source>
</evidence>
<dbReference type="EC" id="2.5.1.58" evidence="4"/>
<keyword evidence="15" id="KW-1185">Reference proteome</keyword>
<keyword evidence="8" id="KW-0460">Magnesium</keyword>
<dbReference type="GO" id="GO:0005953">
    <property type="term" value="C:CAAX-protein geranylgeranyltransferase complex"/>
    <property type="evidence" value="ECO:0007669"/>
    <property type="project" value="TreeGrafter"/>
</dbReference>
<evidence type="ECO:0000256" key="10">
    <source>
        <dbReference type="ARBA" id="ARBA00041392"/>
    </source>
</evidence>
<dbReference type="PROSITE" id="PS51147">
    <property type="entry name" value="PFTA"/>
    <property type="match status" value="5"/>
</dbReference>
<dbReference type="OrthoDB" id="10255768at2759"/>
<dbReference type="GO" id="GO:0005965">
    <property type="term" value="C:protein farnesyltransferase complex"/>
    <property type="evidence" value="ECO:0007669"/>
    <property type="project" value="TreeGrafter"/>
</dbReference>
<dbReference type="Pfam" id="PF01239">
    <property type="entry name" value="PPTA"/>
    <property type="match status" value="5"/>
</dbReference>
<comment type="similarity">
    <text evidence="2">Belongs to the protein prenyltransferase subunit alpha family.</text>
</comment>
<evidence type="ECO:0000256" key="5">
    <source>
        <dbReference type="ARBA" id="ARBA00022602"/>
    </source>
</evidence>
<gene>
    <name evidence="14" type="ORF">BGW38_007010</name>
</gene>
<evidence type="ECO:0000313" key="15">
    <source>
        <dbReference type="Proteomes" id="UP000780801"/>
    </source>
</evidence>
<dbReference type="EC" id="2.5.1.59" evidence="3"/>
<evidence type="ECO:0000256" key="9">
    <source>
        <dbReference type="ARBA" id="ARBA00040965"/>
    </source>
</evidence>
<dbReference type="PANTHER" id="PTHR11129">
    <property type="entry name" value="PROTEIN FARNESYLTRANSFERASE ALPHA SUBUNIT/RAB GERANYLGERANYL TRANSFERASE ALPHA SUBUNIT"/>
    <property type="match status" value="1"/>
</dbReference>
<name>A0A9P6G0S5_9FUNG</name>
<evidence type="ECO:0000256" key="11">
    <source>
        <dbReference type="ARBA" id="ARBA00042436"/>
    </source>
</evidence>
<evidence type="ECO:0000256" key="4">
    <source>
        <dbReference type="ARBA" id="ARBA00012702"/>
    </source>
</evidence>
<dbReference type="InterPro" id="IPR002088">
    <property type="entry name" value="Prenyl_trans_a"/>
</dbReference>
<accession>A0A9P6G0S5</accession>
<dbReference type="Gene3D" id="1.25.40.120">
    <property type="entry name" value="Protein prenylyltransferase"/>
    <property type="match status" value="1"/>
</dbReference>
<dbReference type="Proteomes" id="UP000780801">
    <property type="component" value="Unassembled WGS sequence"/>
</dbReference>
<dbReference type="GO" id="GO:0004660">
    <property type="term" value="F:protein farnesyltransferase activity"/>
    <property type="evidence" value="ECO:0007669"/>
    <property type="project" value="UniProtKB-EC"/>
</dbReference>
<dbReference type="PANTHER" id="PTHR11129:SF1">
    <property type="entry name" value="PROTEIN FARNESYLTRANSFERASE_GERANYLGERANYLTRANSFERASE TYPE-1 SUBUNIT ALPHA"/>
    <property type="match status" value="1"/>
</dbReference>
<sequence length="370" mass="43543">MSSFPHDPRNMTDKNKTPFYQKPEWADVVPLPQDDGPNPLVPIAYSPEYSKTMGYFRAITKNEEISERALELTQIAIELSPANYTIWHYRQKLLKALDKDIEEELDWIEIMADEHPKSYQIWHHRQTMIEHYSVKFFQGLPEHYQEAFSTTASLLTRTPTIPYEQLPRSTQEFIYGIVQRELEATAVAFLTDSKNYHAWSYRQWVLRHFGAGSWWEEEFDYIDELLTMDIRNNSAWNERFYAVTNGPQGLSDEVIEREISYAKNKIERTPNNESPWSYLSGILKKAKVPYSDIKPFCEGLLSLPRANFSPYLHSALLDIYEEEAKALKTVESVNKAKEEAIILAERLDTIRVKYWNWRKDRLKEIELVDE</sequence>
<evidence type="ECO:0000256" key="12">
    <source>
        <dbReference type="ARBA" id="ARBA00043086"/>
    </source>
</evidence>
<dbReference type="EMBL" id="JAABOA010000456">
    <property type="protein sequence ID" value="KAF9584271.1"/>
    <property type="molecule type" value="Genomic_DNA"/>
</dbReference>
<evidence type="ECO:0000256" key="7">
    <source>
        <dbReference type="ARBA" id="ARBA00022737"/>
    </source>
</evidence>
<proteinExistence type="inferred from homology"/>
<comment type="caution">
    <text evidence="14">The sequence shown here is derived from an EMBL/GenBank/DDBJ whole genome shotgun (WGS) entry which is preliminary data.</text>
</comment>
<dbReference type="SUPFAM" id="SSF48439">
    <property type="entry name" value="Protein prenylyltransferase"/>
    <property type="match status" value="1"/>
</dbReference>
<reference evidence="14" key="1">
    <citation type="journal article" date="2020" name="Fungal Divers.">
        <title>Resolving the Mortierellaceae phylogeny through synthesis of multi-gene phylogenetics and phylogenomics.</title>
        <authorList>
            <person name="Vandepol N."/>
            <person name="Liber J."/>
            <person name="Desiro A."/>
            <person name="Na H."/>
            <person name="Kennedy M."/>
            <person name="Barry K."/>
            <person name="Grigoriev I.V."/>
            <person name="Miller A.N."/>
            <person name="O'Donnell K."/>
            <person name="Stajich J.E."/>
            <person name="Bonito G."/>
        </authorList>
    </citation>
    <scope>NUCLEOTIDE SEQUENCE</scope>
    <source>
        <strain evidence="14">KOD1015</strain>
    </source>
</reference>
<evidence type="ECO:0000313" key="14">
    <source>
        <dbReference type="EMBL" id="KAF9584271.1"/>
    </source>
</evidence>
<comment type="cofactor">
    <cofactor evidence="1">
        <name>Mg(2+)</name>
        <dbReference type="ChEBI" id="CHEBI:18420"/>
    </cofactor>
</comment>
<evidence type="ECO:0000256" key="3">
    <source>
        <dbReference type="ARBA" id="ARBA00012700"/>
    </source>
</evidence>
<evidence type="ECO:0000256" key="8">
    <source>
        <dbReference type="ARBA" id="ARBA00022842"/>
    </source>
</evidence>
<protein>
    <recommendedName>
        <fullName evidence="9">Protein farnesyltransferase/geranylgeranyltransferase type-1 subunit alpha</fullName>
        <ecNumber evidence="4">2.5.1.58</ecNumber>
        <ecNumber evidence="3">2.5.1.59</ecNumber>
    </recommendedName>
    <alternativeName>
        <fullName evidence="12">CAAX farnesyltransferase subunit alpha</fullName>
    </alternativeName>
    <alternativeName>
        <fullName evidence="11">FTase-alpha</fullName>
    </alternativeName>
    <alternativeName>
        <fullName evidence="10">Ras proteins prenyltransferase subunit alpha</fullName>
    </alternativeName>
    <alternativeName>
        <fullName evidence="13">Type I protein geranyl-geranyltransferase subunit alpha</fullName>
    </alternativeName>
</protein>
<evidence type="ECO:0000256" key="6">
    <source>
        <dbReference type="ARBA" id="ARBA00022679"/>
    </source>
</evidence>
<evidence type="ECO:0000256" key="2">
    <source>
        <dbReference type="ARBA" id="ARBA00006734"/>
    </source>
</evidence>
<organism evidence="14 15">
    <name type="scientific">Lunasporangiospora selenospora</name>
    <dbReference type="NCBI Taxonomy" id="979761"/>
    <lineage>
        <taxon>Eukaryota</taxon>
        <taxon>Fungi</taxon>
        <taxon>Fungi incertae sedis</taxon>
        <taxon>Mucoromycota</taxon>
        <taxon>Mortierellomycotina</taxon>
        <taxon>Mortierellomycetes</taxon>
        <taxon>Mortierellales</taxon>
        <taxon>Mortierellaceae</taxon>
        <taxon>Lunasporangiospora</taxon>
    </lineage>
</organism>